<dbReference type="EMBL" id="FZOT01000002">
    <property type="protein sequence ID" value="SNS36557.1"/>
    <property type="molecule type" value="Genomic_DNA"/>
</dbReference>
<evidence type="ECO:0000259" key="1">
    <source>
        <dbReference type="Pfam" id="PF14343"/>
    </source>
</evidence>
<reference evidence="2 3" key="1">
    <citation type="submission" date="2017-06" db="EMBL/GenBank/DDBJ databases">
        <authorList>
            <person name="Kim H.J."/>
            <person name="Triplett B.A."/>
        </authorList>
    </citation>
    <scope>NUCLEOTIDE SEQUENCE [LARGE SCALE GENOMIC DNA]</scope>
    <source>
        <strain evidence="2 3">U15</strain>
    </source>
</reference>
<accession>A0A239DW27</accession>
<dbReference type="AlphaFoldDB" id="A0A239DW27"/>
<evidence type="ECO:0000313" key="3">
    <source>
        <dbReference type="Proteomes" id="UP000198284"/>
    </source>
</evidence>
<sequence length="144" mass="15610">MPSNSSFQASQSLSGTAPVQSLPFETLDRSSYSGVEQPLLTVVRDQNGWSDLWRVHTRLITPAPSQPSVDLARQMVIGVFAGTKPNGCHGIQVREITLDQGVMTVRYQEETPGPQSMCAQALTAPSHLITTAAFAGEVRFLKQP</sequence>
<dbReference type="Proteomes" id="UP000198284">
    <property type="component" value="Unassembled WGS sequence"/>
</dbReference>
<gene>
    <name evidence="2" type="ORF">SAMN06265795_102393</name>
</gene>
<proteinExistence type="predicted"/>
<dbReference type="Pfam" id="PF14343">
    <property type="entry name" value="PrcB_C"/>
    <property type="match status" value="1"/>
</dbReference>
<evidence type="ECO:0000313" key="2">
    <source>
        <dbReference type="EMBL" id="SNS36557.1"/>
    </source>
</evidence>
<feature type="domain" description="PrcB C-terminal" evidence="1">
    <location>
        <begin position="75"/>
        <end position="131"/>
    </location>
</feature>
<dbReference type="InterPro" id="IPR025748">
    <property type="entry name" value="PrcB_C_dom"/>
</dbReference>
<keyword evidence="3" id="KW-1185">Reference proteome</keyword>
<name>A0A239DW27_9BURK</name>
<organism evidence="2 3">
    <name type="scientific">Noviherbaspirillum humi</name>
    <dbReference type="NCBI Taxonomy" id="1688639"/>
    <lineage>
        <taxon>Bacteria</taxon>
        <taxon>Pseudomonadati</taxon>
        <taxon>Pseudomonadota</taxon>
        <taxon>Betaproteobacteria</taxon>
        <taxon>Burkholderiales</taxon>
        <taxon>Oxalobacteraceae</taxon>
        <taxon>Noviherbaspirillum</taxon>
    </lineage>
</organism>
<protein>
    <submittedName>
        <fullName evidence="2">PrcB C-terminal</fullName>
    </submittedName>
</protein>